<reference evidence="3" key="2">
    <citation type="journal article" date="2021" name="PeerJ">
        <title>Extensive microbial diversity within the chicken gut microbiome revealed by metagenomics and culture.</title>
        <authorList>
            <person name="Gilroy R."/>
            <person name="Ravi A."/>
            <person name="Getino M."/>
            <person name="Pursley I."/>
            <person name="Horton D.L."/>
            <person name="Alikhan N.F."/>
            <person name="Baker D."/>
            <person name="Gharbi K."/>
            <person name="Hall N."/>
            <person name="Watson M."/>
            <person name="Adriaenssens E.M."/>
            <person name="Foster-Nyarko E."/>
            <person name="Jarju S."/>
            <person name="Secka A."/>
            <person name="Antonio M."/>
            <person name="Oren A."/>
            <person name="Chaudhuri R.R."/>
            <person name="La Ragione R."/>
            <person name="Hildebrand F."/>
            <person name="Pallen M.J."/>
        </authorList>
    </citation>
    <scope>NUCLEOTIDE SEQUENCE</scope>
    <source>
        <strain evidence="3">ChiBcec15-4380</strain>
    </source>
</reference>
<dbReference type="InterPro" id="IPR006059">
    <property type="entry name" value="SBP"/>
</dbReference>
<feature type="region of interest" description="Disordered" evidence="1">
    <location>
        <begin position="22"/>
        <end position="57"/>
    </location>
</feature>
<evidence type="ECO:0000256" key="1">
    <source>
        <dbReference type="SAM" id="MobiDB-lite"/>
    </source>
</evidence>
<gene>
    <name evidence="3" type="ORF">IAA53_08020</name>
</gene>
<protein>
    <submittedName>
        <fullName evidence="3">Extracellular solute-binding protein</fullName>
    </submittedName>
</protein>
<dbReference type="SUPFAM" id="SSF53850">
    <property type="entry name" value="Periplasmic binding protein-like II"/>
    <property type="match status" value="1"/>
</dbReference>
<dbReference type="Pfam" id="PF01547">
    <property type="entry name" value="SBP_bac_1"/>
    <property type="match status" value="1"/>
</dbReference>
<reference evidence="3" key="1">
    <citation type="submission" date="2020-10" db="EMBL/GenBank/DDBJ databases">
        <authorList>
            <person name="Gilroy R."/>
        </authorList>
    </citation>
    <scope>NUCLEOTIDE SEQUENCE</scope>
    <source>
        <strain evidence="3">ChiBcec15-4380</strain>
    </source>
</reference>
<feature type="signal peptide" evidence="2">
    <location>
        <begin position="1"/>
        <end position="21"/>
    </location>
</feature>
<dbReference type="AlphaFoldDB" id="A0A9D1IXU4"/>
<dbReference type="InterPro" id="IPR050490">
    <property type="entry name" value="Bact_solute-bd_prot1"/>
</dbReference>
<comment type="caution">
    <text evidence="3">The sequence shown here is derived from an EMBL/GenBank/DDBJ whole genome shotgun (WGS) entry which is preliminary data.</text>
</comment>
<dbReference type="Proteomes" id="UP000824239">
    <property type="component" value="Unassembled WGS sequence"/>
</dbReference>
<dbReference type="PANTHER" id="PTHR43649">
    <property type="entry name" value="ARABINOSE-BINDING PROTEIN-RELATED"/>
    <property type="match status" value="1"/>
</dbReference>
<proteinExistence type="predicted"/>
<dbReference type="PROSITE" id="PS51257">
    <property type="entry name" value="PROKAR_LIPOPROTEIN"/>
    <property type="match status" value="1"/>
</dbReference>
<evidence type="ECO:0000313" key="4">
    <source>
        <dbReference type="Proteomes" id="UP000824239"/>
    </source>
</evidence>
<accession>A0A9D1IXU4</accession>
<dbReference type="Gene3D" id="3.40.190.10">
    <property type="entry name" value="Periplasmic binding protein-like II"/>
    <property type="match status" value="2"/>
</dbReference>
<feature type="compositionally biased region" description="Acidic residues" evidence="1">
    <location>
        <begin position="27"/>
        <end position="57"/>
    </location>
</feature>
<organism evidence="3 4">
    <name type="scientific">Candidatus Avoscillospira avicola</name>
    <dbReference type="NCBI Taxonomy" id="2840706"/>
    <lineage>
        <taxon>Bacteria</taxon>
        <taxon>Bacillati</taxon>
        <taxon>Bacillota</taxon>
        <taxon>Clostridia</taxon>
        <taxon>Eubacteriales</taxon>
        <taxon>Oscillospiraceae</taxon>
        <taxon>Oscillospiraceae incertae sedis</taxon>
        <taxon>Candidatus Avoscillospira</taxon>
    </lineage>
</organism>
<keyword evidence="2" id="KW-0732">Signal</keyword>
<sequence length="456" mass="49774">MKKWIALLLALTMLTGLTACSKPAEQTTEDSQTETSTETETDTTTDTETETAPEEEGLSGKLVFWTQWNETETQGQVFQEYADDFMALHEGVEIEIQFCGRDIDKTLKAALDGGEVIDIYDYPLAYGAELADKTLDLTEYLKKPYSSTDGKTLEEVISPALLATAKAQTQTQDQQLAVGYSPYLLSFMYNADIFEQAGVTAAPTTWEELDAVCAAIKEQGIAPITFDDAYSYWLAGMYLSREKGEDFIAELIADTTGEMWRDEAVVKMAKAFEDFANKGYFHENVGGNKWPAGQIDLGTGKAAMYYNATWLPNEIRDTTGPDFNWGAFTYPDTNPGAGTSSVDSEAGGSSMLAVSKSCAKPELAMEFIAFMYTPENDQKMVEMTASIPSGSTTPWPDELVNVQPVFNSVTSILKVAGGIDANADIKALLSENVIQLCAGKITADQFVENMVAATKQ</sequence>
<evidence type="ECO:0000313" key="3">
    <source>
        <dbReference type="EMBL" id="HIR51218.1"/>
    </source>
</evidence>
<feature type="chain" id="PRO_5039455586" evidence="2">
    <location>
        <begin position="22"/>
        <end position="456"/>
    </location>
</feature>
<name>A0A9D1IXU4_9FIRM</name>
<dbReference type="EMBL" id="DVHE01000060">
    <property type="protein sequence ID" value="HIR51218.1"/>
    <property type="molecule type" value="Genomic_DNA"/>
</dbReference>
<evidence type="ECO:0000256" key="2">
    <source>
        <dbReference type="SAM" id="SignalP"/>
    </source>
</evidence>